<dbReference type="GO" id="GO:0031390">
    <property type="term" value="C:Ctf18 RFC-like complex"/>
    <property type="evidence" value="ECO:0007669"/>
    <property type="project" value="InterPro"/>
</dbReference>
<comment type="similarity">
    <text evidence="6">Belongs to the CTF8 family.</text>
</comment>
<evidence type="ECO:0000256" key="1">
    <source>
        <dbReference type="ARBA" id="ARBA00004123"/>
    </source>
</evidence>
<comment type="subcellular location">
    <subcellularLocation>
        <location evidence="1">Nucleus</location>
    </subcellularLocation>
</comment>
<dbReference type="HOGENOM" id="CLU_066293_2_1_1"/>
<reference evidence="7 8" key="1">
    <citation type="submission" date="2014-04" db="EMBL/GenBank/DDBJ databases">
        <authorList>
            <consortium name="DOE Joint Genome Institute"/>
            <person name="Kuo A."/>
            <person name="Zuccaro A."/>
            <person name="Kohler A."/>
            <person name="Nagy L.G."/>
            <person name="Floudas D."/>
            <person name="Copeland A."/>
            <person name="Barry K.W."/>
            <person name="Cichocki N."/>
            <person name="Veneault-Fourrey C."/>
            <person name="LaButti K."/>
            <person name="Lindquist E.A."/>
            <person name="Lipzen A."/>
            <person name="Lundell T."/>
            <person name="Morin E."/>
            <person name="Murat C."/>
            <person name="Sun H."/>
            <person name="Tunlid A."/>
            <person name="Henrissat B."/>
            <person name="Grigoriev I.V."/>
            <person name="Hibbett D.S."/>
            <person name="Martin F."/>
            <person name="Nordberg H.P."/>
            <person name="Cantor M.N."/>
            <person name="Hua S.X."/>
        </authorList>
    </citation>
    <scope>NUCLEOTIDE SEQUENCE [LARGE SCALE GENOMIC DNA]</scope>
    <source>
        <strain evidence="7 8">MAFF 305830</strain>
    </source>
</reference>
<dbReference type="Proteomes" id="UP000054097">
    <property type="component" value="Unassembled WGS sequence"/>
</dbReference>
<dbReference type="GO" id="GO:0007064">
    <property type="term" value="P:mitotic sister chromatid cohesion"/>
    <property type="evidence" value="ECO:0007669"/>
    <property type="project" value="InterPro"/>
</dbReference>
<keyword evidence="8" id="KW-1185">Reference proteome</keyword>
<evidence type="ECO:0000256" key="6">
    <source>
        <dbReference type="ARBA" id="ARBA00038447"/>
    </source>
</evidence>
<dbReference type="STRING" id="933852.A0A0C3BQI0"/>
<dbReference type="GO" id="GO:0003677">
    <property type="term" value="F:DNA binding"/>
    <property type="evidence" value="ECO:0007669"/>
    <property type="project" value="UniProtKB-KW"/>
</dbReference>
<dbReference type="OrthoDB" id="121932at2759"/>
<keyword evidence="2" id="KW-0235">DNA replication</keyword>
<evidence type="ECO:0000313" key="8">
    <source>
        <dbReference type="Proteomes" id="UP000054097"/>
    </source>
</evidence>
<dbReference type="InterPro" id="IPR018607">
    <property type="entry name" value="Ctf8"/>
</dbReference>
<evidence type="ECO:0000256" key="5">
    <source>
        <dbReference type="ARBA" id="ARBA00023306"/>
    </source>
</evidence>
<reference evidence="8" key="2">
    <citation type="submission" date="2015-01" db="EMBL/GenBank/DDBJ databases">
        <title>Evolutionary Origins and Diversification of the Mycorrhizal Mutualists.</title>
        <authorList>
            <consortium name="DOE Joint Genome Institute"/>
            <consortium name="Mycorrhizal Genomics Consortium"/>
            <person name="Kohler A."/>
            <person name="Kuo A."/>
            <person name="Nagy L.G."/>
            <person name="Floudas D."/>
            <person name="Copeland A."/>
            <person name="Barry K.W."/>
            <person name="Cichocki N."/>
            <person name="Veneault-Fourrey C."/>
            <person name="LaButti K."/>
            <person name="Lindquist E.A."/>
            <person name="Lipzen A."/>
            <person name="Lundell T."/>
            <person name="Morin E."/>
            <person name="Murat C."/>
            <person name="Riley R."/>
            <person name="Ohm R."/>
            <person name="Sun H."/>
            <person name="Tunlid A."/>
            <person name="Henrissat B."/>
            <person name="Grigoriev I.V."/>
            <person name="Hibbett D.S."/>
            <person name="Martin F."/>
        </authorList>
    </citation>
    <scope>NUCLEOTIDE SEQUENCE [LARGE SCALE GENOMIC DNA]</scope>
    <source>
        <strain evidence="8">MAFF 305830</strain>
    </source>
</reference>
<proteinExistence type="inferred from homology"/>
<keyword evidence="4" id="KW-0539">Nucleus</keyword>
<dbReference type="GO" id="GO:0006260">
    <property type="term" value="P:DNA replication"/>
    <property type="evidence" value="ECO:0007669"/>
    <property type="project" value="UniProtKB-KW"/>
</dbReference>
<keyword evidence="3" id="KW-0238">DNA-binding</keyword>
<sequence length="143" mass="15626">MIIPVRLPSQVPSPTTPLHPILATIASNETAIIEFQGSIETEGEYSGESIASLDMSIPAKPTLRIGHHLLEGKIVSLPKPMAVLKTVPNPEEGASSPIAFDITAIIRKKIVFSKRPSPMVGYRFIDYSNVPIQTEHDKKTKDE</sequence>
<evidence type="ECO:0000256" key="2">
    <source>
        <dbReference type="ARBA" id="ARBA00022705"/>
    </source>
</evidence>
<dbReference type="PANTHER" id="PTHR28605">
    <property type="entry name" value="CTF8, CHROMOSOME TRANSMISSION FIDELITY FACTOR 8 HOMOLOG (S. CEREVISIAE)"/>
    <property type="match status" value="1"/>
</dbReference>
<evidence type="ECO:0008006" key="9">
    <source>
        <dbReference type="Google" id="ProtNLM"/>
    </source>
</evidence>
<dbReference type="PANTHER" id="PTHR28605:SF1">
    <property type="entry name" value="CHROMOSOME TRANSMISSION FIDELITY FACTOR 8"/>
    <property type="match status" value="1"/>
</dbReference>
<accession>A0A0C3BQI0</accession>
<organism evidence="7 8">
    <name type="scientific">Serendipita vermifera MAFF 305830</name>
    <dbReference type="NCBI Taxonomy" id="933852"/>
    <lineage>
        <taxon>Eukaryota</taxon>
        <taxon>Fungi</taxon>
        <taxon>Dikarya</taxon>
        <taxon>Basidiomycota</taxon>
        <taxon>Agaricomycotina</taxon>
        <taxon>Agaricomycetes</taxon>
        <taxon>Sebacinales</taxon>
        <taxon>Serendipitaceae</taxon>
        <taxon>Serendipita</taxon>
    </lineage>
</organism>
<dbReference type="Pfam" id="PF09696">
    <property type="entry name" value="Ctf8"/>
    <property type="match status" value="1"/>
</dbReference>
<gene>
    <name evidence="7" type="ORF">M408DRAFT_14309</name>
</gene>
<keyword evidence="5" id="KW-0131">Cell cycle</keyword>
<evidence type="ECO:0000256" key="4">
    <source>
        <dbReference type="ARBA" id="ARBA00023242"/>
    </source>
</evidence>
<protein>
    <recommendedName>
        <fullName evidence="9">Chromosome transmission fidelity protein 8</fullName>
    </recommendedName>
</protein>
<dbReference type="AlphaFoldDB" id="A0A0C3BQI0"/>
<name>A0A0C3BQI0_SERVB</name>
<evidence type="ECO:0000256" key="3">
    <source>
        <dbReference type="ARBA" id="ARBA00023125"/>
    </source>
</evidence>
<evidence type="ECO:0000313" key="7">
    <source>
        <dbReference type="EMBL" id="KIM33676.1"/>
    </source>
</evidence>
<dbReference type="EMBL" id="KN824278">
    <property type="protein sequence ID" value="KIM33676.1"/>
    <property type="molecule type" value="Genomic_DNA"/>
</dbReference>